<dbReference type="PANTHER" id="PTHR21581">
    <property type="entry name" value="D-ALANYL-D-ALANINE CARBOXYPEPTIDASE"/>
    <property type="match status" value="1"/>
</dbReference>
<evidence type="ECO:0000256" key="2">
    <source>
        <dbReference type="ARBA" id="ARBA00022729"/>
    </source>
</evidence>
<keyword evidence="12" id="KW-0121">Carboxypeptidase</keyword>
<evidence type="ECO:0000256" key="9">
    <source>
        <dbReference type="RuleBase" id="RU004016"/>
    </source>
</evidence>
<feature type="active site" description="Acyl-ester intermediate" evidence="7">
    <location>
        <position position="54"/>
    </location>
</feature>
<evidence type="ECO:0000256" key="8">
    <source>
        <dbReference type="PIRSR" id="PIRSR618044-2"/>
    </source>
</evidence>
<dbReference type="GO" id="GO:0006508">
    <property type="term" value="P:proteolysis"/>
    <property type="evidence" value="ECO:0007669"/>
    <property type="project" value="InterPro"/>
</dbReference>
<name>A0A0F3IIW0_9GAMM</name>
<dbReference type="PANTHER" id="PTHR21581:SF6">
    <property type="entry name" value="TRAFFICKING PROTEIN PARTICLE COMPLEX SUBUNIT 12"/>
    <property type="match status" value="1"/>
</dbReference>
<gene>
    <name evidence="12" type="ORF">VZ94_09545</name>
</gene>
<dbReference type="Gene3D" id="3.40.710.10">
    <property type="entry name" value="DD-peptidase/beta-lactamase superfamily"/>
    <property type="match status" value="1"/>
</dbReference>
<feature type="active site" description="Proton acceptor" evidence="7">
    <location>
        <position position="57"/>
    </location>
</feature>
<feature type="compositionally biased region" description="Basic residues" evidence="10">
    <location>
        <begin position="320"/>
        <end position="353"/>
    </location>
</feature>
<proteinExistence type="inferred from homology"/>
<dbReference type="Pfam" id="PF00768">
    <property type="entry name" value="Peptidase_S11"/>
    <property type="match status" value="1"/>
</dbReference>
<feature type="region of interest" description="Disordered" evidence="10">
    <location>
        <begin position="306"/>
        <end position="353"/>
    </location>
</feature>
<dbReference type="SUPFAM" id="SSF56601">
    <property type="entry name" value="beta-lactamase/transpeptidase-like"/>
    <property type="match status" value="1"/>
</dbReference>
<dbReference type="PATRIC" id="fig|1632867.3.peg.5726"/>
<evidence type="ECO:0000256" key="7">
    <source>
        <dbReference type="PIRSR" id="PIRSR618044-1"/>
    </source>
</evidence>
<accession>A0A0F3IIW0</accession>
<dbReference type="OrthoDB" id="9795979at2"/>
<evidence type="ECO:0000256" key="10">
    <source>
        <dbReference type="SAM" id="MobiDB-lite"/>
    </source>
</evidence>
<evidence type="ECO:0000259" key="11">
    <source>
        <dbReference type="Pfam" id="PF00768"/>
    </source>
</evidence>
<reference evidence="12 13" key="2">
    <citation type="journal article" date="2016" name="Microb. Ecol.">
        <title>Genome Characteristics of a Novel Type I Methanotroph (Sn10-6) Isolated from a Flooded Indian Rice Field.</title>
        <authorList>
            <person name="Rahalkar M.C."/>
            <person name="Pandit P.S."/>
            <person name="Dhakephalkar P.K."/>
            <person name="Pore S."/>
            <person name="Arora P."/>
            <person name="Kapse N."/>
        </authorList>
    </citation>
    <scope>NUCLEOTIDE SEQUENCE [LARGE SCALE GENOMIC DNA]</scope>
    <source>
        <strain evidence="12 13">Sn10-6</strain>
    </source>
</reference>
<evidence type="ECO:0000313" key="12">
    <source>
        <dbReference type="EMBL" id="KJV06695.1"/>
    </source>
</evidence>
<evidence type="ECO:0000256" key="5">
    <source>
        <dbReference type="ARBA" id="ARBA00022984"/>
    </source>
</evidence>
<keyword evidence="6" id="KW-0961">Cell wall biogenesis/degradation</keyword>
<evidence type="ECO:0000256" key="3">
    <source>
        <dbReference type="ARBA" id="ARBA00022801"/>
    </source>
</evidence>
<keyword evidence="12" id="KW-0645">Protease</keyword>
<keyword evidence="2" id="KW-0732">Signal</keyword>
<evidence type="ECO:0000313" key="13">
    <source>
        <dbReference type="Proteomes" id="UP000033684"/>
    </source>
</evidence>
<evidence type="ECO:0000256" key="6">
    <source>
        <dbReference type="ARBA" id="ARBA00023316"/>
    </source>
</evidence>
<keyword evidence="13" id="KW-1185">Reference proteome</keyword>
<protein>
    <submittedName>
        <fullName evidence="12">D-Ala-D-Ala carboxypeptidase</fullName>
    </submittedName>
</protein>
<reference evidence="13" key="1">
    <citation type="submission" date="2015-03" db="EMBL/GenBank/DDBJ databases">
        <title>Draft genome sequence of a novel methanotroph (Sn10-6) isolated from flooded ricefield rhizosphere in India.</title>
        <authorList>
            <person name="Pandit P.S."/>
            <person name="Pore S.D."/>
            <person name="Arora P."/>
            <person name="Kapse N.G."/>
            <person name="Dhakephalkar P.K."/>
            <person name="Rahalkar M.C."/>
        </authorList>
    </citation>
    <scope>NUCLEOTIDE SEQUENCE [LARGE SCALE GENOMIC DNA]</scope>
    <source>
        <strain evidence="13">Sn10-6</strain>
    </source>
</reference>
<feature type="domain" description="Peptidase S11 D-alanyl-D-alanine carboxypeptidase A N-terminal" evidence="11">
    <location>
        <begin position="27"/>
        <end position="245"/>
    </location>
</feature>
<dbReference type="InterPro" id="IPR001967">
    <property type="entry name" value="Peptidase_S11_N"/>
</dbReference>
<organism evidence="12 13">
    <name type="scientific">Methylocucumis oryzae</name>
    <dbReference type="NCBI Taxonomy" id="1632867"/>
    <lineage>
        <taxon>Bacteria</taxon>
        <taxon>Pseudomonadati</taxon>
        <taxon>Pseudomonadota</taxon>
        <taxon>Gammaproteobacteria</taxon>
        <taxon>Methylococcales</taxon>
        <taxon>Methylococcaceae</taxon>
        <taxon>Methylocucumis</taxon>
    </lineage>
</organism>
<comment type="caution">
    <text evidence="12">The sequence shown here is derived from an EMBL/GenBank/DDBJ whole genome shotgun (WGS) entry which is preliminary data.</text>
</comment>
<dbReference type="EMBL" id="LAJX01000094">
    <property type="protein sequence ID" value="KJV06695.1"/>
    <property type="molecule type" value="Genomic_DNA"/>
</dbReference>
<dbReference type="GO" id="GO:0071555">
    <property type="term" value="P:cell wall organization"/>
    <property type="evidence" value="ECO:0007669"/>
    <property type="project" value="UniProtKB-KW"/>
</dbReference>
<keyword evidence="4" id="KW-0133">Cell shape</keyword>
<evidence type="ECO:0000256" key="4">
    <source>
        <dbReference type="ARBA" id="ARBA00022960"/>
    </source>
</evidence>
<dbReference type="RefSeq" id="WP_045779055.1">
    <property type="nucleotide sequence ID" value="NZ_LAJX01000094.1"/>
</dbReference>
<dbReference type="Proteomes" id="UP000033684">
    <property type="component" value="Unassembled WGS sequence"/>
</dbReference>
<dbReference type="GO" id="GO:0008360">
    <property type="term" value="P:regulation of cell shape"/>
    <property type="evidence" value="ECO:0007669"/>
    <property type="project" value="UniProtKB-KW"/>
</dbReference>
<keyword evidence="3" id="KW-0378">Hydrolase</keyword>
<dbReference type="PRINTS" id="PR00725">
    <property type="entry name" value="DADACBPTASE1"/>
</dbReference>
<dbReference type="GO" id="GO:0009002">
    <property type="term" value="F:serine-type D-Ala-D-Ala carboxypeptidase activity"/>
    <property type="evidence" value="ECO:0007669"/>
    <property type="project" value="InterPro"/>
</dbReference>
<keyword evidence="5" id="KW-0573">Peptidoglycan synthesis</keyword>
<dbReference type="AlphaFoldDB" id="A0A0F3IIW0"/>
<evidence type="ECO:0000256" key="1">
    <source>
        <dbReference type="ARBA" id="ARBA00007164"/>
    </source>
</evidence>
<dbReference type="GO" id="GO:0009252">
    <property type="term" value="P:peptidoglycan biosynthetic process"/>
    <property type="evidence" value="ECO:0007669"/>
    <property type="project" value="UniProtKB-KW"/>
</dbReference>
<sequence>MVKLIKHIALAFTTLVILFSAGVSYAGHAEILIDAESGLIIHEEDANHSWYPASLTKVMTLYMAFTALSQGQIGLQDRMPVSHHAAKQPTSKLGLRTGESITVEEAILAIITRSANDATVVLAEHIGGNEENFAARMTAKAHTLGMYDSHFMNATGLPHQWQVTTARDLGLLAWRIRRDFPNFYSYFAAHSFYFKGRELTGINKFTATFPGAEGMKTGFTCGSGYNLMSSAQQNGRRLIGVVLGGMSSSQRYQLMTDMMNRGFQNLFTQYSTKNITTIPGKFVGSAPYQLGCGKGATNAQQAAVASTKHHSYHRPAQSKTRSKHLVSRAKPSKITKSKVVSRQKASKTRYHRG</sequence>
<comment type="similarity">
    <text evidence="1 9">Belongs to the peptidase S11 family.</text>
</comment>
<feature type="active site" evidence="7">
    <location>
        <position position="114"/>
    </location>
</feature>
<feature type="binding site" evidence="8">
    <location>
        <position position="216"/>
    </location>
    <ligand>
        <name>substrate</name>
    </ligand>
</feature>
<dbReference type="InterPro" id="IPR012338">
    <property type="entry name" value="Beta-lactam/transpept-like"/>
</dbReference>
<dbReference type="InterPro" id="IPR018044">
    <property type="entry name" value="Peptidase_S11"/>
</dbReference>